<feature type="chain" id="PRO_5043896759" evidence="2">
    <location>
        <begin position="21"/>
        <end position="380"/>
    </location>
</feature>
<feature type="domain" description="DUF3048" evidence="4">
    <location>
        <begin position="245"/>
        <end position="354"/>
    </location>
</feature>
<dbReference type="Gene3D" id="3.50.90.10">
    <property type="entry name" value="YerB-like"/>
    <property type="match status" value="1"/>
</dbReference>
<dbReference type="RefSeq" id="WP_353423961.1">
    <property type="nucleotide sequence ID" value="NZ_CP117826.1"/>
</dbReference>
<feature type="compositionally biased region" description="Low complexity" evidence="1">
    <location>
        <begin position="42"/>
        <end position="57"/>
    </location>
</feature>
<dbReference type="PROSITE" id="PS51257">
    <property type="entry name" value="PROKAR_LIPOPROTEIN"/>
    <property type="match status" value="1"/>
</dbReference>
<dbReference type="Pfam" id="PF17479">
    <property type="entry name" value="DUF3048_C"/>
    <property type="match status" value="1"/>
</dbReference>
<dbReference type="EMBL" id="CP117826">
    <property type="protein sequence ID" value="XCC63339.1"/>
    <property type="molecule type" value="Genomic_DNA"/>
</dbReference>
<gene>
    <name evidence="5" type="ORF">PUP29_05340</name>
</gene>
<feature type="signal peptide" evidence="2">
    <location>
        <begin position="1"/>
        <end position="20"/>
    </location>
</feature>
<dbReference type="InterPro" id="IPR021416">
    <property type="entry name" value="DUF3048_N"/>
</dbReference>
<protein>
    <submittedName>
        <fullName evidence="5">DUF3048 C-terminal domain-containing protein</fullName>
    </submittedName>
</protein>
<reference evidence="5" key="1">
    <citation type="submission" date="2023-02" db="EMBL/GenBank/DDBJ databases">
        <title>Gut commensal Christensenella minuta modulates host metabolism via a new class of secondary bile acids.</title>
        <authorList>
            <person name="Liu C."/>
        </authorList>
    </citation>
    <scope>NUCLEOTIDE SEQUENCE</scope>
    <source>
        <strain evidence="5">CA70</strain>
    </source>
</reference>
<evidence type="ECO:0000256" key="2">
    <source>
        <dbReference type="SAM" id="SignalP"/>
    </source>
</evidence>
<evidence type="ECO:0000259" key="3">
    <source>
        <dbReference type="Pfam" id="PF11258"/>
    </source>
</evidence>
<keyword evidence="2" id="KW-0732">Signal</keyword>
<organism evidence="5">
    <name type="scientific">Christensenella massiliensis</name>
    <dbReference type="NCBI Taxonomy" id="1805714"/>
    <lineage>
        <taxon>Bacteria</taxon>
        <taxon>Bacillati</taxon>
        <taxon>Bacillota</taxon>
        <taxon>Clostridia</taxon>
        <taxon>Christensenellales</taxon>
        <taxon>Christensenellaceae</taxon>
        <taxon>Christensenella</taxon>
    </lineage>
</organism>
<evidence type="ECO:0000256" key="1">
    <source>
        <dbReference type="SAM" id="MobiDB-lite"/>
    </source>
</evidence>
<proteinExistence type="predicted"/>
<dbReference type="AlphaFoldDB" id="A0AAU8AB33"/>
<dbReference type="Pfam" id="PF11258">
    <property type="entry name" value="DUF3048"/>
    <property type="match status" value="1"/>
</dbReference>
<dbReference type="InterPro" id="IPR035328">
    <property type="entry name" value="DUF3048_C"/>
</dbReference>
<dbReference type="InterPro" id="IPR023158">
    <property type="entry name" value="YerB-like_sf"/>
</dbReference>
<evidence type="ECO:0000259" key="4">
    <source>
        <dbReference type="Pfam" id="PF17479"/>
    </source>
</evidence>
<feature type="domain" description="DUF3048" evidence="3">
    <location>
        <begin position="62"/>
        <end position="159"/>
    </location>
</feature>
<sequence length="380" mass="41719">MKKFLTVMLAAIVACSIFTACSQPVEEEPSVQPTVIEAATPAPAETPAPEASADPTEISPTTGLPGNTVYKPIMVQIDNADAARPQTGLSYADIVYETDVDGGDTRFTALYNDAVNGTDAPDELIVGPVRSSRYYHQWIQEEWDALYVHMGGPDTTTDDETDIWGSSSEHIRQRINGAGRHAVNHDLFFPLKDGYSESDYAGIDLMEALAIYDYEPQALQSFAFYPAQDYTDQPEIQEIGLHFFGDREFASYEYDADADSLLRFTRGKEHRDDATGEQITVQNAVIQFVHDARANDGPGSDRRIVDVKGSGDALFVIHGKLIKGTWERPTYDSPTSYTLESGEELTLAPGNTWITMMPSGREVTVTYADGTDETIVGEAD</sequence>
<accession>A0AAU8AB33</accession>
<dbReference type="SUPFAM" id="SSF159774">
    <property type="entry name" value="YerB-like"/>
    <property type="match status" value="1"/>
</dbReference>
<evidence type="ECO:0000313" key="5">
    <source>
        <dbReference type="EMBL" id="XCC63339.1"/>
    </source>
</evidence>
<name>A0AAU8AB33_9FIRM</name>
<feature type="region of interest" description="Disordered" evidence="1">
    <location>
        <begin position="42"/>
        <end position="65"/>
    </location>
</feature>